<name>A0A160N5R4_9GAMM</name>
<feature type="domain" description="Glycosyl transferase family 1" evidence="1">
    <location>
        <begin position="172"/>
        <end position="326"/>
    </location>
</feature>
<sequence length="344" mass="39466">MRIALCSTYVPFINGGARNIVEWLQAMLEREGHEVERVYLPQWDAPDLLFQQMAAFRWIDLSAADRVICFRPQAHLIDHPHKILWFIHHIRVFYDLWDSDYRGFPDDERHRGVRDALFAADNMALLEAQQVFTNSKVVSARLRQFNGVDSEVLYPPVFAPERFTCRGFSDEVVYICRMEHHKRQHLLVEAMKYTRTPVRLRLCGRSSNAGYNRQLSEAIRDHALDQRVVLDDRWISEEEKVDLLADCLAAAYLPLDEDSYGYPSIEASHASKAILTTTDSGGVLELVNDGINGLVAEPDPRALARAMDALYSDRERTRSMGEAAQARLVELNISWSHVLQRLLA</sequence>
<dbReference type="EMBL" id="CP014841">
    <property type="protein sequence ID" value="AND71048.1"/>
    <property type="molecule type" value="Genomic_DNA"/>
</dbReference>
<dbReference type="Proteomes" id="UP000077255">
    <property type="component" value="Chromosome"/>
</dbReference>
<protein>
    <submittedName>
        <fullName evidence="2">Glycosyltransferase family protein</fullName>
    </submittedName>
</protein>
<dbReference type="PANTHER" id="PTHR12526:SF635">
    <property type="entry name" value="GLYCOSYL TRANSFERASE GROUP 1"/>
    <property type="match status" value="1"/>
</dbReference>
<dbReference type="AlphaFoldDB" id="A0A160N5R4"/>
<dbReference type="GO" id="GO:0016757">
    <property type="term" value="F:glycosyltransferase activity"/>
    <property type="evidence" value="ECO:0007669"/>
    <property type="project" value="InterPro"/>
</dbReference>
<keyword evidence="3" id="KW-1185">Reference proteome</keyword>
<dbReference type="Pfam" id="PF00534">
    <property type="entry name" value="Glycos_transf_1"/>
    <property type="match status" value="1"/>
</dbReference>
<gene>
    <name evidence="2" type="ORF">ATSB10_35940</name>
</gene>
<dbReference type="PATRIC" id="fig|445710.3.peg.3593"/>
<dbReference type="SUPFAM" id="SSF53756">
    <property type="entry name" value="UDP-Glycosyltransferase/glycogen phosphorylase"/>
    <property type="match status" value="1"/>
</dbReference>
<accession>A0A160N5R4</accession>
<dbReference type="CDD" id="cd03801">
    <property type="entry name" value="GT4_PimA-like"/>
    <property type="match status" value="1"/>
</dbReference>
<dbReference type="RefSeq" id="WP_063674010.1">
    <property type="nucleotide sequence ID" value="NZ_CP014841.1"/>
</dbReference>
<evidence type="ECO:0000313" key="2">
    <source>
        <dbReference type="EMBL" id="AND71048.1"/>
    </source>
</evidence>
<dbReference type="KEGG" id="dtx:ATSB10_35940"/>
<keyword evidence="2" id="KW-0808">Transferase</keyword>
<dbReference type="OrthoDB" id="9802525at2"/>
<evidence type="ECO:0000313" key="3">
    <source>
        <dbReference type="Proteomes" id="UP000077255"/>
    </source>
</evidence>
<dbReference type="InterPro" id="IPR001296">
    <property type="entry name" value="Glyco_trans_1"/>
</dbReference>
<evidence type="ECO:0000259" key="1">
    <source>
        <dbReference type="Pfam" id="PF00534"/>
    </source>
</evidence>
<reference evidence="2 3" key="1">
    <citation type="submission" date="2016-02" db="EMBL/GenBank/DDBJ databases">
        <title>Complete genome sequencing and analysis of ATSB10, Dyella thiooxydans isolated from rhizosphere soil of sunflower (Helianthus annuus L.).</title>
        <authorList>
            <person name="Lee Y."/>
            <person name="Hwangbo K."/>
            <person name="Chung H."/>
            <person name="Yoo J."/>
            <person name="Kim K.Y."/>
            <person name="Sa T.M."/>
            <person name="Um Y."/>
            <person name="Madhaiyan M."/>
        </authorList>
    </citation>
    <scope>NUCLEOTIDE SEQUENCE [LARGE SCALE GENOMIC DNA]</scope>
    <source>
        <strain evidence="2 3">ATSB10</strain>
    </source>
</reference>
<dbReference type="PANTHER" id="PTHR12526">
    <property type="entry name" value="GLYCOSYLTRANSFERASE"/>
    <property type="match status" value="1"/>
</dbReference>
<proteinExistence type="predicted"/>
<dbReference type="STRING" id="445710.ATSB10_35940"/>
<organism evidence="2 3">
    <name type="scientific">Dyella thiooxydans</name>
    <dbReference type="NCBI Taxonomy" id="445710"/>
    <lineage>
        <taxon>Bacteria</taxon>
        <taxon>Pseudomonadati</taxon>
        <taxon>Pseudomonadota</taxon>
        <taxon>Gammaproteobacteria</taxon>
        <taxon>Lysobacterales</taxon>
        <taxon>Rhodanobacteraceae</taxon>
        <taxon>Dyella</taxon>
    </lineage>
</organism>
<dbReference type="Gene3D" id="3.40.50.2000">
    <property type="entry name" value="Glycogen Phosphorylase B"/>
    <property type="match status" value="2"/>
</dbReference>
<dbReference type="GO" id="GO:1901135">
    <property type="term" value="P:carbohydrate derivative metabolic process"/>
    <property type="evidence" value="ECO:0007669"/>
    <property type="project" value="UniProtKB-ARBA"/>
</dbReference>